<dbReference type="Proteomes" id="UP000075260">
    <property type="component" value="Unassembled WGS sequence"/>
</dbReference>
<dbReference type="EMBL" id="JEMA01000400">
    <property type="protein sequence ID" value="KYF70402.1"/>
    <property type="molecule type" value="Genomic_DNA"/>
</dbReference>
<evidence type="ECO:0000313" key="2">
    <source>
        <dbReference type="EMBL" id="KYF70402.1"/>
    </source>
</evidence>
<feature type="region of interest" description="Disordered" evidence="1">
    <location>
        <begin position="1"/>
        <end position="41"/>
    </location>
</feature>
<feature type="region of interest" description="Disordered" evidence="1">
    <location>
        <begin position="172"/>
        <end position="193"/>
    </location>
</feature>
<gene>
    <name evidence="2" type="ORF">BE15_16045</name>
</gene>
<reference evidence="2 3" key="1">
    <citation type="submission" date="2014-02" db="EMBL/GenBank/DDBJ databases">
        <title>The small core and large imbalanced accessory genome model reveals a collaborative survival strategy of Sorangium cellulosum strains in nature.</title>
        <authorList>
            <person name="Han K."/>
            <person name="Peng R."/>
            <person name="Blom J."/>
            <person name="Li Y.-Z."/>
        </authorList>
    </citation>
    <scope>NUCLEOTIDE SEQUENCE [LARGE SCALE GENOMIC DNA]</scope>
    <source>
        <strain evidence="2 3">So0008-312</strain>
    </source>
</reference>
<evidence type="ECO:0000313" key="3">
    <source>
        <dbReference type="Proteomes" id="UP000075260"/>
    </source>
</evidence>
<accession>A0A150QRE0</accession>
<proteinExistence type="predicted"/>
<sequence>MFALSTPPASSAPPAPSSSPLSAPQAKAPAAPPEDTADVGVERYATIAAQLSERRASRADVLGAHGLSEARFAEVERRWTAAMDDEDRRGGHALRDAYDAAYVKEWESHRRPFELADYARLTVAAERGHLAAALDSLGIRRTLWVRLKRVWARRLAENRSLASGLQRELARQRELRSTDAHREAPNRMRAPGS</sequence>
<feature type="compositionally biased region" description="Basic and acidic residues" evidence="1">
    <location>
        <begin position="172"/>
        <end position="186"/>
    </location>
</feature>
<dbReference type="AlphaFoldDB" id="A0A150QRE0"/>
<evidence type="ECO:0000256" key="1">
    <source>
        <dbReference type="SAM" id="MobiDB-lite"/>
    </source>
</evidence>
<organism evidence="2 3">
    <name type="scientific">Sorangium cellulosum</name>
    <name type="common">Polyangium cellulosum</name>
    <dbReference type="NCBI Taxonomy" id="56"/>
    <lineage>
        <taxon>Bacteria</taxon>
        <taxon>Pseudomonadati</taxon>
        <taxon>Myxococcota</taxon>
        <taxon>Polyangia</taxon>
        <taxon>Polyangiales</taxon>
        <taxon>Polyangiaceae</taxon>
        <taxon>Sorangium</taxon>
    </lineage>
</organism>
<comment type="caution">
    <text evidence="2">The sequence shown here is derived from an EMBL/GenBank/DDBJ whole genome shotgun (WGS) entry which is preliminary data.</text>
</comment>
<feature type="compositionally biased region" description="Low complexity" evidence="1">
    <location>
        <begin position="18"/>
        <end position="29"/>
    </location>
</feature>
<name>A0A150QRE0_SORCE</name>
<protein>
    <submittedName>
        <fullName evidence="2">Uncharacterized protein</fullName>
    </submittedName>
</protein>